<dbReference type="SUPFAM" id="SSF52540">
    <property type="entry name" value="P-loop containing nucleoside triphosphate hydrolases"/>
    <property type="match status" value="1"/>
</dbReference>
<feature type="transmembrane region" description="Helical" evidence="6">
    <location>
        <begin position="508"/>
        <end position="531"/>
    </location>
</feature>
<evidence type="ECO:0000256" key="6">
    <source>
        <dbReference type="SAM" id="Phobius"/>
    </source>
</evidence>
<keyword evidence="6" id="KW-0472">Membrane</keyword>
<evidence type="ECO:0000256" key="3">
    <source>
        <dbReference type="ARBA" id="ARBA00022741"/>
    </source>
</evidence>
<dbReference type="InterPro" id="IPR015860">
    <property type="entry name" value="ABC_transpr_TagH-like"/>
</dbReference>
<organism evidence="8 9">
    <name type="scientific">Candidatus Anaerotruncus excrementipullorum</name>
    <dbReference type="NCBI Taxonomy" id="2838465"/>
    <lineage>
        <taxon>Bacteria</taxon>
        <taxon>Bacillati</taxon>
        <taxon>Bacillota</taxon>
        <taxon>Clostridia</taxon>
        <taxon>Eubacteriales</taxon>
        <taxon>Oscillospiraceae</taxon>
        <taxon>Anaerotruncus</taxon>
    </lineage>
</organism>
<dbReference type="GO" id="GO:0016887">
    <property type="term" value="F:ATP hydrolysis activity"/>
    <property type="evidence" value="ECO:0007669"/>
    <property type="project" value="InterPro"/>
</dbReference>
<dbReference type="SMART" id="SM00382">
    <property type="entry name" value="AAA"/>
    <property type="match status" value="1"/>
</dbReference>
<feature type="compositionally biased region" description="Low complexity" evidence="5">
    <location>
        <begin position="292"/>
        <end position="312"/>
    </location>
</feature>
<name>A0A9D1WP59_9FIRM</name>
<dbReference type="InterPro" id="IPR003593">
    <property type="entry name" value="AAA+_ATPase"/>
</dbReference>
<keyword evidence="8" id="KW-0012">Acyltransferase</keyword>
<evidence type="ECO:0000313" key="9">
    <source>
        <dbReference type="Proteomes" id="UP000886800"/>
    </source>
</evidence>
<dbReference type="InterPro" id="IPR003439">
    <property type="entry name" value="ABC_transporter-like_ATP-bd"/>
</dbReference>
<dbReference type="Pfam" id="PF01757">
    <property type="entry name" value="Acyl_transf_3"/>
    <property type="match status" value="1"/>
</dbReference>
<feature type="transmembrane region" description="Helical" evidence="6">
    <location>
        <begin position="627"/>
        <end position="649"/>
    </location>
</feature>
<keyword evidence="6" id="KW-0812">Transmembrane</keyword>
<proteinExistence type="inferred from homology"/>
<dbReference type="CDD" id="cd03220">
    <property type="entry name" value="ABC_KpsT_Wzt"/>
    <property type="match status" value="1"/>
</dbReference>
<comment type="similarity">
    <text evidence="1">Belongs to the ABC transporter superfamily.</text>
</comment>
<reference evidence="8" key="1">
    <citation type="journal article" date="2021" name="PeerJ">
        <title>Extensive microbial diversity within the chicken gut microbiome revealed by metagenomics and culture.</title>
        <authorList>
            <person name="Gilroy R."/>
            <person name="Ravi A."/>
            <person name="Getino M."/>
            <person name="Pursley I."/>
            <person name="Horton D.L."/>
            <person name="Alikhan N.F."/>
            <person name="Baker D."/>
            <person name="Gharbi K."/>
            <person name="Hall N."/>
            <person name="Watson M."/>
            <person name="Adriaenssens E.M."/>
            <person name="Foster-Nyarko E."/>
            <person name="Jarju S."/>
            <person name="Secka A."/>
            <person name="Antonio M."/>
            <person name="Oren A."/>
            <person name="Chaudhuri R.R."/>
            <person name="La Ragione R."/>
            <person name="Hildebrand F."/>
            <person name="Pallen M.J."/>
        </authorList>
    </citation>
    <scope>NUCLEOTIDE SEQUENCE</scope>
    <source>
        <strain evidence="8">CHK188-5543</strain>
    </source>
</reference>
<feature type="transmembrane region" description="Helical" evidence="6">
    <location>
        <begin position="598"/>
        <end position="621"/>
    </location>
</feature>
<dbReference type="GO" id="GO:0005524">
    <property type="term" value="F:ATP binding"/>
    <property type="evidence" value="ECO:0007669"/>
    <property type="project" value="UniProtKB-KW"/>
</dbReference>
<dbReference type="Pfam" id="PF00005">
    <property type="entry name" value="ABC_tran"/>
    <property type="match status" value="1"/>
</dbReference>
<dbReference type="PANTHER" id="PTHR46743:SF2">
    <property type="entry name" value="TEICHOIC ACIDS EXPORT ATP-BINDING PROTEIN TAGH"/>
    <property type="match status" value="1"/>
</dbReference>
<dbReference type="PANTHER" id="PTHR46743">
    <property type="entry name" value="TEICHOIC ACIDS EXPORT ATP-BINDING PROTEIN TAGH"/>
    <property type="match status" value="1"/>
</dbReference>
<keyword evidence="4" id="KW-0067">ATP-binding</keyword>
<dbReference type="PROSITE" id="PS50893">
    <property type="entry name" value="ABC_TRANSPORTER_2"/>
    <property type="match status" value="1"/>
</dbReference>
<keyword evidence="6" id="KW-1133">Transmembrane helix</keyword>
<evidence type="ECO:0000256" key="5">
    <source>
        <dbReference type="SAM" id="MobiDB-lite"/>
    </source>
</evidence>
<evidence type="ECO:0000256" key="4">
    <source>
        <dbReference type="ARBA" id="ARBA00022840"/>
    </source>
</evidence>
<feature type="region of interest" description="Disordered" evidence="5">
    <location>
        <begin position="271"/>
        <end position="312"/>
    </location>
</feature>
<feature type="transmembrane region" description="Helical" evidence="6">
    <location>
        <begin position="483"/>
        <end position="502"/>
    </location>
</feature>
<evidence type="ECO:0000313" key="8">
    <source>
        <dbReference type="EMBL" id="HIX64674.1"/>
    </source>
</evidence>
<accession>A0A9D1WP59</accession>
<keyword evidence="2" id="KW-0813">Transport</keyword>
<feature type="transmembrane region" description="Helical" evidence="6">
    <location>
        <begin position="362"/>
        <end position="385"/>
    </location>
</feature>
<dbReference type="EMBL" id="DXES01000008">
    <property type="protein sequence ID" value="HIX64674.1"/>
    <property type="molecule type" value="Genomic_DNA"/>
</dbReference>
<evidence type="ECO:0000256" key="1">
    <source>
        <dbReference type="ARBA" id="ARBA00005417"/>
    </source>
</evidence>
<evidence type="ECO:0000259" key="7">
    <source>
        <dbReference type="PROSITE" id="PS50893"/>
    </source>
</evidence>
<sequence>MGREENIVEVKNVSMRFNLSKEKVDNLKEYVVKFLKRQLLFDEFYALRNVSFTVKRGEPFAIVGENGCGKSTLLKVISGIFCPTRGSVTVRGSVAPLIELGAGFDMDLTARENIYLNGAVLGYSTAFMDAKFQEILDFAELWEFVDVPVKNFSSGMVARLGFSIATVVVPEILIVDEILSVGDFMFQQKCERKMQEMIDQGATLIFVSHSADQVKKLCRKAIWLKHGVVQMIGDAAQVSDAYHRDMEAGGRGLVTPEQAAQAEREGRETPFFLAGEPLPPPEAPPPAPEPPALAEAPEEAPAPAQPPAGALEGPSPRRFAFLSWLRLLAMGMIVWDHLGPFRAPDWWLGSLVENHLNRPLQIVQSFGGFGVVLFFLISGFLLAHGAGRGSGPAMLGRKLWRLYPPLLASFASFFVFQKLVSLLTGPTWWEQFTPRQWLLGGTLGCYLVGEPDVINGTTWFLFPLILFYLLAAVVWPWLGRRPAAGLCGLAAGLTALCCAGRIPGVPALVANVAAQSWYAAFPLCGMLLYYLWAGRLRVWQFAGLGGWLWLLLVKAVAAYKPEYYEQEPYLVSFAYGFLLFAVALLLEEKLKTHPAVEWLGRVSYAVYLVHMPYGSLFLTLLAPRLGYTISFAATLALVLGVAWAHYRWVEGPLARLRKKNGGN</sequence>
<reference evidence="8" key="2">
    <citation type="submission" date="2021-04" db="EMBL/GenBank/DDBJ databases">
        <authorList>
            <person name="Gilroy R."/>
        </authorList>
    </citation>
    <scope>NUCLEOTIDE SEQUENCE</scope>
    <source>
        <strain evidence="8">CHK188-5543</strain>
    </source>
</reference>
<feature type="transmembrane region" description="Helical" evidence="6">
    <location>
        <begin position="538"/>
        <end position="557"/>
    </location>
</feature>
<dbReference type="InterPro" id="IPR002656">
    <property type="entry name" value="Acyl_transf_3_dom"/>
</dbReference>
<dbReference type="Gene3D" id="3.40.50.300">
    <property type="entry name" value="P-loop containing nucleotide triphosphate hydrolases"/>
    <property type="match status" value="1"/>
</dbReference>
<dbReference type="GO" id="GO:0016020">
    <property type="term" value="C:membrane"/>
    <property type="evidence" value="ECO:0007669"/>
    <property type="project" value="InterPro"/>
</dbReference>
<dbReference type="InterPro" id="IPR027417">
    <property type="entry name" value="P-loop_NTPase"/>
</dbReference>
<evidence type="ECO:0000256" key="2">
    <source>
        <dbReference type="ARBA" id="ARBA00022448"/>
    </source>
</evidence>
<keyword evidence="8" id="KW-0808">Transferase</keyword>
<protein>
    <submittedName>
        <fullName evidence="8">Acyltransferase family protein</fullName>
    </submittedName>
</protein>
<dbReference type="GO" id="GO:0016747">
    <property type="term" value="F:acyltransferase activity, transferring groups other than amino-acyl groups"/>
    <property type="evidence" value="ECO:0007669"/>
    <property type="project" value="InterPro"/>
</dbReference>
<feature type="compositionally biased region" description="Pro residues" evidence="5">
    <location>
        <begin position="277"/>
        <end position="291"/>
    </location>
</feature>
<dbReference type="Proteomes" id="UP000886800">
    <property type="component" value="Unassembled WGS sequence"/>
</dbReference>
<dbReference type="AlphaFoldDB" id="A0A9D1WP59"/>
<comment type="caution">
    <text evidence="8">The sequence shown here is derived from an EMBL/GenBank/DDBJ whole genome shotgun (WGS) entry which is preliminary data.</text>
</comment>
<feature type="domain" description="ABC transporter" evidence="7">
    <location>
        <begin position="22"/>
        <end position="251"/>
    </location>
</feature>
<dbReference type="InterPro" id="IPR050683">
    <property type="entry name" value="Bact_Polysacc_Export_ATP-bd"/>
</dbReference>
<gene>
    <name evidence="8" type="ORF">H9736_00340</name>
</gene>
<keyword evidence="3" id="KW-0547">Nucleotide-binding</keyword>
<dbReference type="GO" id="GO:0140359">
    <property type="term" value="F:ABC-type transporter activity"/>
    <property type="evidence" value="ECO:0007669"/>
    <property type="project" value="InterPro"/>
</dbReference>
<feature type="transmembrane region" description="Helical" evidence="6">
    <location>
        <begin position="569"/>
        <end position="586"/>
    </location>
</feature>
<feature type="transmembrane region" description="Helical" evidence="6">
    <location>
        <begin position="459"/>
        <end position="478"/>
    </location>
</feature>